<feature type="compositionally biased region" description="Polar residues" evidence="1">
    <location>
        <begin position="622"/>
        <end position="640"/>
    </location>
</feature>
<dbReference type="AlphaFoldDB" id="A0AAE1RVX7"/>
<name>A0AAE1RVX7_9SOLA</name>
<feature type="compositionally biased region" description="Polar residues" evidence="1">
    <location>
        <begin position="428"/>
        <end position="439"/>
    </location>
</feature>
<dbReference type="GO" id="GO:0009910">
    <property type="term" value="P:negative regulation of flower development"/>
    <property type="evidence" value="ECO:0007669"/>
    <property type="project" value="InterPro"/>
</dbReference>
<feature type="region of interest" description="Disordered" evidence="1">
    <location>
        <begin position="1"/>
        <end position="23"/>
    </location>
</feature>
<dbReference type="GO" id="GO:0045892">
    <property type="term" value="P:negative regulation of DNA-templated transcription"/>
    <property type="evidence" value="ECO:0007669"/>
    <property type="project" value="InterPro"/>
</dbReference>
<dbReference type="PANTHER" id="PTHR35504:SF1">
    <property type="entry name" value="PROTEIN EMBRYONIC FLOWER 1"/>
    <property type="match status" value="1"/>
</dbReference>
<dbReference type="GO" id="GO:0048367">
    <property type="term" value="P:shoot system development"/>
    <property type="evidence" value="ECO:0007669"/>
    <property type="project" value="InterPro"/>
</dbReference>
<dbReference type="InterPro" id="IPR034583">
    <property type="entry name" value="EMF1"/>
</dbReference>
<proteinExistence type="predicted"/>
<evidence type="ECO:0000313" key="2">
    <source>
        <dbReference type="EMBL" id="KAK4358437.1"/>
    </source>
</evidence>
<feature type="region of interest" description="Disordered" evidence="1">
    <location>
        <begin position="380"/>
        <end position="400"/>
    </location>
</feature>
<feature type="compositionally biased region" description="Basic and acidic residues" evidence="1">
    <location>
        <begin position="1065"/>
        <end position="1074"/>
    </location>
</feature>
<evidence type="ECO:0000313" key="3">
    <source>
        <dbReference type="Proteomes" id="UP001291623"/>
    </source>
</evidence>
<feature type="compositionally biased region" description="Basic and acidic residues" evidence="1">
    <location>
        <begin position="641"/>
        <end position="651"/>
    </location>
</feature>
<keyword evidence="3" id="KW-1185">Reference proteome</keyword>
<feature type="region of interest" description="Disordered" evidence="1">
    <location>
        <begin position="1130"/>
        <end position="1163"/>
    </location>
</feature>
<organism evidence="2 3">
    <name type="scientific">Anisodus tanguticus</name>
    <dbReference type="NCBI Taxonomy" id="243964"/>
    <lineage>
        <taxon>Eukaryota</taxon>
        <taxon>Viridiplantae</taxon>
        <taxon>Streptophyta</taxon>
        <taxon>Embryophyta</taxon>
        <taxon>Tracheophyta</taxon>
        <taxon>Spermatophyta</taxon>
        <taxon>Magnoliopsida</taxon>
        <taxon>eudicotyledons</taxon>
        <taxon>Gunneridae</taxon>
        <taxon>Pentapetalae</taxon>
        <taxon>asterids</taxon>
        <taxon>lamiids</taxon>
        <taxon>Solanales</taxon>
        <taxon>Solanaceae</taxon>
        <taxon>Solanoideae</taxon>
        <taxon>Hyoscyameae</taxon>
        <taxon>Anisodus</taxon>
    </lineage>
</organism>
<feature type="compositionally biased region" description="Polar residues" evidence="1">
    <location>
        <begin position="652"/>
        <end position="667"/>
    </location>
</feature>
<comment type="caution">
    <text evidence="2">The sequence shown here is derived from an EMBL/GenBank/DDBJ whole genome shotgun (WGS) entry which is preliminary data.</text>
</comment>
<feature type="region of interest" description="Disordered" evidence="1">
    <location>
        <begin position="172"/>
        <end position="197"/>
    </location>
</feature>
<protein>
    <recommendedName>
        <fullName evidence="4">Protein EMBRYONIC FLOWER 1-like</fullName>
    </recommendedName>
</protein>
<feature type="compositionally biased region" description="Basic and acidic residues" evidence="1">
    <location>
        <begin position="179"/>
        <end position="196"/>
    </location>
</feature>
<feature type="region of interest" description="Disordered" evidence="1">
    <location>
        <begin position="620"/>
        <end position="668"/>
    </location>
</feature>
<evidence type="ECO:0000256" key="1">
    <source>
        <dbReference type="SAM" id="MobiDB-lite"/>
    </source>
</evidence>
<feature type="compositionally biased region" description="Polar residues" evidence="1">
    <location>
        <begin position="380"/>
        <end position="389"/>
    </location>
</feature>
<evidence type="ECO:0008006" key="4">
    <source>
        <dbReference type="Google" id="ProtNLM"/>
    </source>
</evidence>
<dbReference type="Proteomes" id="UP001291623">
    <property type="component" value="Unassembled WGS sequence"/>
</dbReference>
<feature type="region of interest" description="Disordered" evidence="1">
    <location>
        <begin position="428"/>
        <end position="506"/>
    </location>
</feature>
<sequence length="1182" mass="131960">MEKSNLAVEEITRTSDTDSPVSKSLGSLIQIESITIDLNIPMLKKEEGNCQHFSIRTWLEADYFVLTLDYFSYLFRFDIFLTTFLTYSGHSGYVAEMRKKDRKICSPFTSTSDDHSIYEEQLPLDVPKFRWWRCKNCFHEIDTQNAGEEIEILSPSCRSRLISANMASTSSATTNALSEMKHESTSRKGDRSKAIIDDSPNTSGYDFLRKPYKGRCTVVEDKAVTDGNRTGSGDVRNEEIRCPTIEVAISKHCSSQEIDRKTSAANMSNNSILVAISDSTLSGGKIVSADVDAETATGSPNDKVHETSKTKLSRLPSIELRDNETSSGSDTILARNRQCDSHNDIPNDLPRRKTRKVRLLTDILGGQVNLETNHAKADRYSSSTKTVVPSSELEPVGTPKDKRYFQKKRKMPQDVDSNLSEMGIQCNSAKRVRSSNGGAESSMAIEIADSRSDEKESDEEGMPGIPSGTKGLRTKHRNGIKNKKNKQLRPVDGYSPEIPWQDTTMENSGSKGYGAVNSFVHSVQCSSMGGKFEPHLSSYQSLVGTDRDSDLCWKSSKFPASTLKHPDNNFPGESSTRRKNLVPVTTDIEMVTFQPAHELSAKVRLDLSLNSFRDSDKHAENDITQSKNMTNWPFILQKSNKSSDPRRKDNTLVRQSNVPESGQSSSKGVIYDLNQGVPQAASMWQEIQNPPILLQKGNLHIPEIMEMPRRHNKENLNEFLEHRSYQHSEKALERGLSDDIPMEIVELMAKNQYERGLTETRTKCMIERTDGFARPYTEIHETEAMMWSRPGVTSFRPANANMKTDVGASRGSSLQISHVKRNHLGMAPVERLPTKLFGTFPQTQQKFSAGGQGLASVHIIPGLQRGDEAQSVWFPPLGLGIPQKSIGQPNEKMIHGQAPAALQKGRTISDIKCGDVRTQNEHHILFPKSGNTDLNVKGMGSLDPYCNETIPAMQLLSLMDRRMPSNPPFNLDANKLLEKPFSPCSYHPRFHMDGKQSILNGSYLSHQHLKESPGVHPGGYYADQISFKSRGQEKSRKSYAPSQCGGSKIERFASSSGQLSMARDSYPEKDEQHRFQGTSSSRVLPLQDHNASKFFDLEGHSTARAVPIKSNCESYICSLNRNPAEFSVPEGGNPFTRTIKDPRIGKKSSSRERSHNVDLNKRKQRKIIKERAGRLPPLGRAL</sequence>
<reference evidence="2" key="1">
    <citation type="submission" date="2023-12" db="EMBL/GenBank/DDBJ databases">
        <title>Genome assembly of Anisodus tanguticus.</title>
        <authorList>
            <person name="Wang Y.-J."/>
        </authorList>
    </citation>
    <scope>NUCLEOTIDE SEQUENCE</scope>
    <source>
        <strain evidence="2">KB-2021</strain>
        <tissue evidence="2">Leaf</tissue>
    </source>
</reference>
<accession>A0AAE1RVX7</accession>
<feature type="region of interest" description="Disordered" evidence="1">
    <location>
        <begin position="1055"/>
        <end position="1079"/>
    </location>
</feature>
<dbReference type="EMBL" id="JAVYJV010000011">
    <property type="protein sequence ID" value="KAK4358437.1"/>
    <property type="molecule type" value="Genomic_DNA"/>
</dbReference>
<feature type="compositionally biased region" description="Basic and acidic residues" evidence="1">
    <location>
        <begin position="1138"/>
        <end position="1163"/>
    </location>
</feature>
<dbReference type="PANTHER" id="PTHR35504">
    <property type="entry name" value="PROTEIN EMBRYONIC FLOWER 1"/>
    <property type="match status" value="1"/>
</dbReference>
<feature type="compositionally biased region" description="Basic residues" evidence="1">
    <location>
        <begin position="472"/>
        <end position="487"/>
    </location>
</feature>
<gene>
    <name evidence="2" type="ORF">RND71_020666</name>
</gene>